<dbReference type="InterPro" id="IPR036320">
    <property type="entry name" value="Glycosyl_Trfase_fam3_N_dom_sf"/>
</dbReference>
<accession>A0A5C8ZRN7</accession>
<keyword evidence="1" id="KW-0328">Glycosyltransferase</keyword>
<dbReference type="EMBL" id="VRYZ01000005">
    <property type="protein sequence ID" value="TXS91106.1"/>
    <property type="molecule type" value="Genomic_DNA"/>
</dbReference>
<evidence type="ECO:0000313" key="4">
    <source>
        <dbReference type="EMBL" id="TXS91106.1"/>
    </source>
</evidence>
<gene>
    <name evidence="4" type="ORF">FVW59_12940</name>
</gene>
<keyword evidence="5" id="KW-1185">Reference proteome</keyword>
<feature type="domain" description="Glycosyl transferase family 3 N-terminal" evidence="3">
    <location>
        <begin position="26"/>
        <end position="80"/>
    </location>
</feature>
<dbReference type="OrthoDB" id="9768896at2"/>
<dbReference type="Proteomes" id="UP000321933">
    <property type="component" value="Unassembled WGS sequence"/>
</dbReference>
<dbReference type="NCBIfam" id="NF006564">
    <property type="entry name" value="PRK09071.1"/>
    <property type="match status" value="1"/>
</dbReference>
<dbReference type="GO" id="GO:0004048">
    <property type="term" value="F:anthranilate phosphoribosyltransferase activity"/>
    <property type="evidence" value="ECO:0007669"/>
    <property type="project" value="InterPro"/>
</dbReference>
<dbReference type="SUPFAM" id="SSF47648">
    <property type="entry name" value="Nucleoside phosphorylase/phosphoribosyltransferase N-terminal domain"/>
    <property type="match status" value="1"/>
</dbReference>
<evidence type="ECO:0000313" key="5">
    <source>
        <dbReference type="Proteomes" id="UP000321933"/>
    </source>
</evidence>
<dbReference type="PANTHER" id="PTHR43285:SF4">
    <property type="entry name" value="TRANSFERASE"/>
    <property type="match status" value="1"/>
</dbReference>
<dbReference type="InterPro" id="IPR017459">
    <property type="entry name" value="Glycosyl_Trfase_fam3_N_dom"/>
</dbReference>
<dbReference type="Gene3D" id="1.20.970.10">
    <property type="entry name" value="Transferase, Pyrimidine Nucleoside Phosphorylase, Chain C"/>
    <property type="match status" value="1"/>
</dbReference>
<protein>
    <submittedName>
        <fullName evidence="4">Glycosyl transferase family protein</fullName>
    </submittedName>
</protein>
<dbReference type="AlphaFoldDB" id="A0A5C8ZRN7"/>
<reference evidence="4 5" key="1">
    <citation type="submission" date="2019-08" db="EMBL/GenBank/DDBJ databases">
        <title>Parahaliea maris sp. nov., isolated from the surface seawater.</title>
        <authorList>
            <person name="Liu Y."/>
        </authorList>
    </citation>
    <scope>NUCLEOTIDE SEQUENCE [LARGE SCALE GENOMIC DNA]</scope>
    <source>
        <strain evidence="4 5">S2-26</strain>
    </source>
</reference>
<keyword evidence="2 4" id="KW-0808">Transferase</keyword>
<dbReference type="GO" id="GO:0000162">
    <property type="term" value="P:L-tryptophan biosynthetic process"/>
    <property type="evidence" value="ECO:0007669"/>
    <property type="project" value="InterPro"/>
</dbReference>
<evidence type="ECO:0000256" key="1">
    <source>
        <dbReference type="ARBA" id="ARBA00022676"/>
    </source>
</evidence>
<dbReference type="PANTHER" id="PTHR43285">
    <property type="entry name" value="ANTHRANILATE PHOSPHORIBOSYLTRANSFERASE"/>
    <property type="match status" value="1"/>
</dbReference>
<dbReference type="RefSeq" id="WP_148064761.1">
    <property type="nucleotide sequence ID" value="NZ_VRYZ01000005.1"/>
</dbReference>
<dbReference type="Pfam" id="PF02885">
    <property type="entry name" value="Glycos_trans_3N"/>
    <property type="match status" value="1"/>
</dbReference>
<organism evidence="4 5">
    <name type="scientific">Parahaliea aestuarii</name>
    <dbReference type="NCBI Taxonomy" id="1852021"/>
    <lineage>
        <taxon>Bacteria</taxon>
        <taxon>Pseudomonadati</taxon>
        <taxon>Pseudomonadota</taxon>
        <taxon>Gammaproteobacteria</taxon>
        <taxon>Cellvibrionales</taxon>
        <taxon>Halieaceae</taxon>
        <taxon>Parahaliea</taxon>
    </lineage>
</organism>
<dbReference type="InterPro" id="IPR035902">
    <property type="entry name" value="Nuc_phospho_transferase"/>
</dbReference>
<dbReference type="Gene3D" id="3.40.1030.10">
    <property type="entry name" value="Nucleoside phosphorylase/phosphoribosyltransferase catalytic domain"/>
    <property type="match status" value="1"/>
</dbReference>
<name>A0A5C8ZRN7_9GAMM</name>
<proteinExistence type="predicted"/>
<comment type="caution">
    <text evidence="4">The sequence shown here is derived from an EMBL/GenBank/DDBJ whole genome shotgun (WGS) entry which is preliminary data.</text>
</comment>
<dbReference type="GO" id="GO:0005829">
    <property type="term" value="C:cytosol"/>
    <property type="evidence" value="ECO:0007669"/>
    <property type="project" value="TreeGrafter"/>
</dbReference>
<dbReference type="SUPFAM" id="SSF52418">
    <property type="entry name" value="Nucleoside phosphorylase/phosphoribosyltransferase catalytic domain"/>
    <property type="match status" value="1"/>
</dbReference>
<dbReference type="InterPro" id="IPR005940">
    <property type="entry name" value="Anthranilate_Pribosyl_Tfrase"/>
</dbReference>
<sequence length="341" mass="37364">MAPAPLAAVTAEHPFAPFVRILGKGKTGTRSLTFDEARDAFAMILRNEVEPLQLGAFLMLLRVKEESGEELAGFVAACRDCMVPHDLAGKADLDWSSYAGKKHQHPWYLLAILLLAQAGYRVFIHGAGGHTAGRLYTEQAMAQLGLPVAADWQQVGEQLNTAGLSYLSLQAFCPGLYNIMQFKPLLGLRSPVNTFARMLNPLGAAASIQSIFHPAYAALHRDADLLLGQPASLVFKGDSGEIEIKPQANTRLLFQRNGAASEVAFERAIDERVTAVEQPDVEPLRALWRDDAADPYGERASLSTCATALLLLRPELDQPAALVEARRLWTERDRERLPPCR</sequence>
<evidence type="ECO:0000256" key="2">
    <source>
        <dbReference type="ARBA" id="ARBA00022679"/>
    </source>
</evidence>
<evidence type="ECO:0000259" key="3">
    <source>
        <dbReference type="Pfam" id="PF02885"/>
    </source>
</evidence>